<dbReference type="InterPro" id="IPR023214">
    <property type="entry name" value="HAD_sf"/>
</dbReference>
<dbReference type="CDD" id="cd06223">
    <property type="entry name" value="PRTases_typeI"/>
    <property type="match status" value="1"/>
</dbReference>
<evidence type="ECO:0000313" key="2">
    <source>
        <dbReference type="EMBL" id="NYT48481.1"/>
    </source>
</evidence>
<dbReference type="RefSeq" id="WP_180153782.1">
    <property type="nucleotide sequence ID" value="NZ_JACCEM010000002.1"/>
</dbReference>
<protein>
    <submittedName>
        <fullName evidence="2">Phosphoribosyltransferase</fullName>
    </submittedName>
</protein>
<proteinExistence type="predicted"/>
<dbReference type="Gene3D" id="3.40.50.2020">
    <property type="match status" value="1"/>
</dbReference>
<dbReference type="EMBL" id="JACCEM010000002">
    <property type="protein sequence ID" value="NYT48481.1"/>
    <property type="molecule type" value="Genomic_DNA"/>
</dbReference>
<dbReference type="InterPro" id="IPR000836">
    <property type="entry name" value="PRTase_dom"/>
</dbReference>
<dbReference type="Gene3D" id="3.40.50.1000">
    <property type="entry name" value="HAD superfamily/HAD-like"/>
    <property type="match status" value="1"/>
</dbReference>
<sequence length="309" mass="35037">MPQHRTAFPYDYALIESVISEYLPRWRADRYDAVVAIARGGLVPATMIATELSLPLHAVAYARGPRRVSWYTVERPRPPCRVLLVEDIAGRGTTLSDSVDFLRGQGYELRVFTLAHDAESRIRPDFGPAVPDGCRAWFPWERHSITDAFEATFNQPRRPEYEYASWAIDLDGVLLMDLPEERYAMALQDTLAERDLLPLSKTLPALDLAQSTIITGRPEQDRARTRAWLDRHGFMGPLIMRDDSRHSAAQTPLHKAEAILARRHTHFIESDPVQALAIARRARLARIIWWNGGDAVMVHAHAVDALKFV</sequence>
<accession>A0A853G0Y0</accession>
<name>A0A853G0Y0_9BURK</name>
<evidence type="ECO:0000313" key="3">
    <source>
        <dbReference type="Proteomes" id="UP000559809"/>
    </source>
</evidence>
<dbReference type="InterPro" id="IPR029057">
    <property type="entry name" value="PRTase-like"/>
</dbReference>
<dbReference type="SUPFAM" id="SSF53271">
    <property type="entry name" value="PRTase-like"/>
    <property type="match status" value="1"/>
</dbReference>
<comment type="caution">
    <text evidence="2">The sequence shown here is derived from an EMBL/GenBank/DDBJ whole genome shotgun (WGS) entry which is preliminary data.</text>
</comment>
<reference evidence="2 3" key="1">
    <citation type="submission" date="2020-07" db="EMBL/GenBank/DDBJ databases">
        <title>Taxonomic revisions and descriptions of new bacterial species based on genomic comparisons in the high-G+C-content subgroup of the family Alcaligenaceae.</title>
        <authorList>
            <person name="Szabo A."/>
            <person name="Felfoldi T."/>
        </authorList>
    </citation>
    <scope>NUCLEOTIDE SEQUENCE [LARGE SCALE GENOMIC DNA]</scope>
    <source>
        <strain evidence="2 3">LMG 24012</strain>
    </source>
</reference>
<keyword evidence="3" id="KW-1185">Reference proteome</keyword>
<dbReference type="AlphaFoldDB" id="A0A853G0Y0"/>
<dbReference type="Proteomes" id="UP000559809">
    <property type="component" value="Unassembled WGS sequence"/>
</dbReference>
<evidence type="ECO:0000259" key="1">
    <source>
        <dbReference type="Pfam" id="PF00156"/>
    </source>
</evidence>
<dbReference type="Pfam" id="PF00156">
    <property type="entry name" value="Pribosyltran"/>
    <property type="match status" value="1"/>
</dbReference>
<gene>
    <name evidence="2" type="ORF">H0A72_04070</name>
</gene>
<feature type="domain" description="Phosphoribosyltransferase" evidence="1">
    <location>
        <begin position="32"/>
        <end position="138"/>
    </location>
</feature>
<keyword evidence="2" id="KW-0808">Transferase</keyword>
<organism evidence="2 3">
    <name type="scientific">Parapusillimonas granuli</name>
    <dbReference type="NCBI Taxonomy" id="380911"/>
    <lineage>
        <taxon>Bacteria</taxon>
        <taxon>Pseudomonadati</taxon>
        <taxon>Pseudomonadota</taxon>
        <taxon>Betaproteobacteria</taxon>
        <taxon>Burkholderiales</taxon>
        <taxon>Alcaligenaceae</taxon>
        <taxon>Parapusillimonas</taxon>
    </lineage>
</organism>
<dbReference type="GO" id="GO:0016757">
    <property type="term" value="F:glycosyltransferase activity"/>
    <property type="evidence" value="ECO:0007669"/>
    <property type="project" value="UniProtKB-KW"/>
</dbReference>
<keyword evidence="2" id="KW-0328">Glycosyltransferase</keyword>